<dbReference type="PANTHER" id="PTHR31008">
    <property type="entry name" value="COP1-INTERACTING PROTEIN-RELATED"/>
    <property type="match status" value="1"/>
</dbReference>
<accession>A0A8K0N318</accession>
<dbReference type="EMBL" id="CM017877">
    <property type="protein sequence ID" value="KAG1347125.1"/>
    <property type="molecule type" value="Genomic_DNA"/>
</dbReference>
<feature type="domain" description="TIR" evidence="1">
    <location>
        <begin position="50"/>
        <end position="173"/>
    </location>
</feature>
<sequence>MALASRALARRLTARVVSCYRGRRQAPAAPIAAAATAAVQRTVKPEKARRLCDVFINHRGADTKRTVAGLLYDRLVQLNLRPFLDNRTMEPGDKLYDSINNAILDCKVGIAIFSPRYCESFFCLHELAMLVEAGKKLIPIFCDVKPSDLLVADVQSHPPEKIERFRNALQEAKNTVGITFDSQNGNWSELVSRTTEIVAKSIKEGRGH</sequence>
<proteinExistence type="predicted"/>
<protein>
    <submittedName>
        <fullName evidence="2">Disease resistance protein RPS4B-like</fullName>
    </submittedName>
</protein>
<dbReference type="SMART" id="SM00255">
    <property type="entry name" value="TIR"/>
    <property type="match status" value="1"/>
</dbReference>
<evidence type="ECO:0000313" key="3">
    <source>
        <dbReference type="Proteomes" id="UP000797356"/>
    </source>
</evidence>
<dbReference type="AlphaFoldDB" id="A0A8K0N318"/>
<dbReference type="SUPFAM" id="SSF52200">
    <property type="entry name" value="Toll/Interleukin receptor TIR domain"/>
    <property type="match status" value="1"/>
</dbReference>
<dbReference type="Proteomes" id="UP000797356">
    <property type="component" value="Chromosome 6"/>
</dbReference>
<reference evidence="2" key="1">
    <citation type="journal article" date="2017" name="Gigascience">
        <title>The genome draft of coconut (Cocos nucifera).</title>
        <authorList>
            <person name="Xiao Y."/>
            <person name="Xu P."/>
            <person name="Fan H."/>
            <person name="Baudouin L."/>
            <person name="Xia W."/>
            <person name="Bocs S."/>
            <person name="Xu J."/>
            <person name="Li Q."/>
            <person name="Guo A."/>
            <person name="Zhou L."/>
            <person name="Li J."/>
            <person name="Wu Y."/>
            <person name="Ma Z."/>
            <person name="Armero A."/>
            <person name="Issali A.E."/>
            <person name="Liu N."/>
            <person name="Peng M."/>
            <person name="Yang Y."/>
        </authorList>
    </citation>
    <scope>NUCLEOTIDE SEQUENCE</scope>
    <source>
        <tissue evidence="2">Spear leaf of Hainan Tall coconut</tissue>
    </source>
</reference>
<dbReference type="Gene3D" id="3.40.50.10140">
    <property type="entry name" value="Toll/interleukin-1 receptor homology (TIR) domain"/>
    <property type="match status" value="1"/>
</dbReference>
<evidence type="ECO:0000313" key="2">
    <source>
        <dbReference type="EMBL" id="KAG1347125.1"/>
    </source>
</evidence>
<dbReference type="PROSITE" id="PS50104">
    <property type="entry name" value="TIR"/>
    <property type="match status" value="1"/>
</dbReference>
<dbReference type="Pfam" id="PF01582">
    <property type="entry name" value="TIR"/>
    <property type="match status" value="1"/>
</dbReference>
<dbReference type="GO" id="GO:0007165">
    <property type="term" value="P:signal transduction"/>
    <property type="evidence" value="ECO:0007669"/>
    <property type="project" value="InterPro"/>
</dbReference>
<organism evidence="2 3">
    <name type="scientific">Cocos nucifera</name>
    <name type="common">Coconut palm</name>
    <dbReference type="NCBI Taxonomy" id="13894"/>
    <lineage>
        <taxon>Eukaryota</taxon>
        <taxon>Viridiplantae</taxon>
        <taxon>Streptophyta</taxon>
        <taxon>Embryophyta</taxon>
        <taxon>Tracheophyta</taxon>
        <taxon>Spermatophyta</taxon>
        <taxon>Magnoliopsida</taxon>
        <taxon>Liliopsida</taxon>
        <taxon>Arecaceae</taxon>
        <taxon>Arecoideae</taxon>
        <taxon>Cocoseae</taxon>
        <taxon>Attaleinae</taxon>
        <taxon>Cocos</taxon>
    </lineage>
</organism>
<dbReference type="PANTHER" id="PTHR31008:SF16">
    <property type="entry name" value="TOLL-INTERLEUKIN-RESISTANCE (TIR) DOMAIN FAMILY PROTEIN"/>
    <property type="match status" value="1"/>
</dbReference>
<evidence type="ECO:0000259" key="1">
    <source>
        <dbReference type="PROSITE" id="PS50104"/>
    </source>
</evidence>
<dbReference type="InterPro" id="IPR000157">
    <property type="entry name" value="TIR_dom"/>
</dbReference>
<name>A0A8K0N318_COCNU</name>
<reference evidence="2" key="2">
    <citation type="submission" date="2019-07" db="EMBL/GenBank/DDBJ databases">
        <authorList>
            <person name="Yang Y."/>
            <person name="Bocs S."/>
            <person name="Baudouin L."/>
        </authorList>
    </citation>
    <scope>NUCLEOTIDE SEQUENCE</scope>
    <source>
        <tissue evidence="2">Spear leaf of Hainan Tall coconut</tissue>
    </source>
</reference>
<keyword evidence="3" id="KW-1185">Reference proteome</keyword>
<comment type="caution">
    <text evidence="2">The sequence shown here is derived from an EMBL/GenBank/DDBJ whole genome shotgun (WGS) entry which is preliminary data.</text>
</comment>
<dbReference type="InterPro" id="IPR035897">
    <property type="entry name" value="Toll_tir_struct_dom_sf"/>
</dbReference>
<gene>
    <name evidence="2" type="ORF">COCNU_06G009540</name>
</gene>
<dbReference type="OrthoDB" id="6078042at2759"/>